<dbReference type="FunFam" id="3.40.640.10:FF:000031">
    <property type="entry name" value="Kynureninase"/>
    <property type="match status" value="1"/>
</dbReference>
<feature type="binding site" evidence="4">
    <location>
        <position position="270"/>
    </location>
    <ligand>
        <name>pyridoxal 5'-phosphate</name>
        <dbReference type="ChEBI" id="CHEBI:597326"/>
    </ligand>
</feature>
<dbReference type="PIRSF" id="PIRSF038800">
    <property type="entry name" value="KYNU"/>
    <property type="match status" value="1"/>
</dbReference>
<keyword evidence="4 5" id="KW-0963">Cytoplasm</keyword>
<evidence type="ECO:0000256" key="5">
    <source>
        <dbReference type="PIRNR" id="PIRNR038800"/>
    </source>
</evidence>
<dbReference type="UniPathway" id="UPA00334">
    <property type="reaction ID" value="UER00455"/>
</dbReference>
<dbReference type="PANTHER" id="PTHR14084:SF0">
    <property type="entry name" value="KYNURENINASE"/>
    <property type="match status" value="1"/>
</dbReference>
<accession>A0A7S4RHQ5</accession>
<dbReference type="InterPro" id="IPR015421">
    <property type="entry name" value="PyrdxlP-dep_Trfase_major"/>
</dbReference>
<feature type="binding site" evidence="4">
    <location>
        <position position="354"/>
    </location>
    <ligand>
        <name>pyridoxal 5'-phosphate</name>
        <dbReference type="ChEBI" id="CHEBI:597326"/>
    </ligand>
</feature>
<dbReference type="UniPathway" id="UPA00253">
    <property type="reaction ID" value="UER00329"/>
</dbReference>
<feature type="binding site" evidence="4">
    <location>
        <position position="292"/>
    </location>
    <ligand>
        <name>pyridoxal 5'-phosphate</name>
        <dbReference type="ChEBI" id="CHEBI:597326"/>
    </ligand>
</feature>
<comment type="function">
    <text evidence="4 5">Catalyzes the cleavage of L-kynurenine (L-Kyn) and L-3-hydroxykynurenine (L-3OHKyn) into anthranilic acid (AA) and 3-hydroxyanthranilic acid (3-OHAA), respectively.</text>
</comment>
<dbReference type="EC" id="3.7.1.3" evidence="4 5"/>
<organism evidence="7">
    <name type="scientific">Alexandrium monilatum</name>
    <dbReference type="NCBI Taxonomy" id="311494"/>
    <lineage>
        <taxon>Eukaryota</taxon>
        <taxon>Sar</taxon>
        <taxon>Alveolata</taxon>
        <taxon>Dinophyceae</taxon>
        <taxon>Gonyaulacales</taxon>
        <taxon>Pyrocystaceae</taxon>
        <taxon>Alexandrium</taxon>
    </lineage>
</organism>
<comment type="catalytic activity">
    <reaction evidence="4 5">
        <text>L-kynurenine + H2O = anthranilate + L-alanine + H(+)</text>
        <dbReference type="Rhea" id="RHEA:16813"/>
        <dbReference type="ChEBI" id="CHEBI:15377"/>
        <dbReference type="ChEBI" id="CHEBI:15378"/>
        <dbReference type="ChEBI" id="CHEBI:16567"/>
        <dbReference type="ChEBI" id="CHEBI:57959"/>
        <dbReference type="ChEBI" id="CHEBI:57972"/>
        <dbReference type="EC" id="3.7.1.3"/>
    </reaction>
</comment>
<proteinExistence type="inferred from homology"/>
<dbReference type="GO" id="GO:0097053">
    <property type="term" value="P:L-kynurenine catabolic process"/>
    <property type="evidence" value="ECO:0007669"/>
    <property type="project" value="UniProtKB-UniRule"/>
</dbReference>
<feature type="binding site" evidence="4">
    <location>
        <position position="155"/>
    </location>
    <ligand>
        <name>pyridoxal 5'-phosphate</name>
        <dbReference type="ChEBI" id="CHEBI:597326"/>
    </ligand>
</feature>
<feature type="binding site" evidence="4">
    <location>
        <begin position="182"/>
        <end position="185"/>
    </location>
    <ligand>
        <name>pyridoxal 5'-phosphate</name>
        <dbReference type="ChEBI" id="CHEBI:597326"/>
    </ligand>
</feature>
<comment type="cofactor">
    <cofactor evidence="4 5">
        <name>pyridoxal 5'-phosphate</name>
        <dbReference type="ChEBI" id="CHEBI:597326"/>
    </cofactor>
</comment>
<dbReference type="PANTHER" id="PTHR14084">
    <property type="entry name" value="KYNURENINASE"/>
    <property type="match status" value="1"/>
</dbReference>
<keyword evidence="1 4" id="KW-0662">Pyridine nucleotide biosynthesis</keyword>
<comment type="similarity">
    <text evidence="4 5">Belongs to the kynureninase family.</text>
</comment>
<feature type="binding site" evidence="4">
    <location>
        <position position="267"/>
    </location>
    <ligand>
        <name>pyridoxal 5'-phosphate</name>
        <dbReference type="ChEBI" id="CHEBI:597326"/>
    </ligand>
</feature>
<evidence type="ECO:0000256" key="2">
    <source>
        <dbReference type="ARBA" id="ARBA00022801"/>
    </source>
</evidence>
<dbReference type="InterPro" id="IPR015424">
    <property type="entry name" value="PyrdxlP-dep_Trfase"/>
</dbReference>
<comment type="pathway">
    <text evidence="4 5">Amino-acid degradation; L-kynurenine degradation; L-alanine and anthranilate from L-kynurenine: step 1/1.</text>
</comment>
<dbReference type="GO" id="GO:0030170">
    <property type="term" value="F:pyridoxal phosphate binding"/>
    <property type="evidence" value="ECO:0007669"/>
    <property type="project" value="UniProtKB-UniRule"/>
</dbReference>
<keyword evidence="3 4" id="KW-0663">Pyridoxal phosphate</keyword>
<name>A0A7S4RHQ5_9DINO</name>
<gene>
    <name evidence="4" type="primary">KYNU</name>
    <name evidence="7" type="ORF">AMON00008_LOCUS34867</name>
</gene>
<feature type="binding site" evidence="4">
    <location>
        <position position="238"/>
    </location>
    <ligand>
        <name>pyridoxal 5'-phosphate</name>
        <dbReference type="ChEBI" id="CHEBI:597326"/>
    </ligand>
</feature>
<comment type="subunit">
    <text evidence="4 5">Homodimer.</text>
</comment>
<evidence type="ECO:0000256" key="4">
    <source>
        <dbReference type="HAMAP-Rule" id="MF_03017"/>
    </source>
</evidence>
<dbReference type="GO" id="GO:0043420">
    <property type="term" value="P:anthranilate metabolic process"/>
    <property type="evidence" value="ECO:0007669"/>
    <property type="project" value="UniProtKB-UniRule"/>
</dbReference>
<dbReference type="GO" id="GO:0005737">
    <property type="term" value="C:cytoplasm"/>
    <property type="evidence" value="ECO:0007669"/>
    <property type="project" value="UniProtKB-SubCell"/>
</dbReference>
<dbReference type="Pfam" id="PF22580">
    <property type="entry name" value="KYNU_C"/>
    <property type="match status" value="1"/>
</dbReference>
<feature type="binding site" evidence="4">
    <location>
        <position position="326"/>
    </location>
    <ligand>
        <name>pyridoxal 5'-phosphate</name>
        <dbReference type="ChEBI" id="CHEBI:597326"/>
    </ligand>
</feature>
<dbReference type="EMBL" id="HBNR01049877">
    <property type="protein sequence ID" value="CAE4613195.1"/>
    <property type="molecule type" value="Transcribed_RNA"/>
</dbReference>
<dbReference type="InterPro" id="IPR015422">
    <property type="entry name" value="PyrdxlP-dep_Trfase_small"/>
</dbReference>
<dbReference type="SUPFAM" id="SSF53383">
    <property type="entry name" value="PLP-dependent transferases"/>
    <property type="match status" value="1"/>
</dbReference>
<dbReference type="GO" id="GO:0019805">
    <property type="term" value="P:quinolinate biosynthetic process"/>
    <property type="evidence" value="ECO:0007669"/>
    <property type="project" value="UniProtKB-UniRule"/>
</dbReference>
<keyword evidence="2 4" id="KW-0378">Hydrolase</keyword>
<feature type="modified residue" description="N6-(pyridoxal phosphate)lysine" evidence="4">
    <location>
        <position position="293"/>
    </location>
</feature>
<feature type="binding site" evidence="4">
    <location>
        <position position="154"/>
    </location>
    <ligand>
        <name>pyridoxal 5'-phosphate</name>
        <dbReference type="ChEBI" id="CHEBI:597326"/>
    </ligand>
</feature>
<reference evidence="7" key="1">
    <citation type="submission" date="2021-01" db="EMBL/GenBank/DDBJ databases">
        <authorList>
            <person name="Corre E."/>
            <person name="Pelletier E."/>
            <person name="Niang G."/>
            <person name="Scheremetjew M."/>
            <person name="Finn R."/>
            <person name="Kale V."/>
            <person name="Holt S."/>
            <person name="Cochrane G."/>
            <person name="Meng A."/>
            <person name="Brown T."/>
            <person name="Cohen L."/>
        </authorList>
    </citation>
    <scope>NUCLEOTIDE SEQUENCE</scope>
    <source>
        <strain evidence="7">CCMP3105</strain>
    </source>
</reference>
<dbReference type="Gene3D" id="3.90.1150.10">
    <property type="entry name" value="Aspartate Aminotransferase, domain 1"/>
    <property type="match status" value="1"/>
</dbReference>
<dbReference type="GO" id="GO:0019441">
    <property type="term" value="P:L-tryptophan catabolic process to kynurenine"/>
    <property type="evidence" value="ECO:0007669"/>
    <property type="project" value="TreeGrafter"/>
</dbReference>
<comment type="catalytic activity">
    <reaction evidence="5">
        <text>3-hydroxy-L-kynurenine + H2O = 3-hydroxyanthranilate + L-alanine + H(+)</text>
        <dbReference type="Rhea" id="RHEA:25143"/>
        <dbReference type="ChEBI" id="CHEBI:15377"/>
        <dbReference type="ChEBI" id="CHEBI:15378"/>
        <dbReference type="ChEBI" id="CHEBI:36559"/>
        <dbReference type="ChEBI" id="CHEBI:57972"/>
        <dbReference type="ChEBI" id="CHEBI:58125"/>
        <dbReference type="EC" id="3.7.1.3"/>
    </reaction>
</comment>
<sequence>MEMSAQCENGPPTKKARCEEGPPSAAPAEAGESVIQACVRKSGGLTPFSKEFAEWMDAQDDLASFKEEFHYPPAPTSESSSCIYLCGNSLGLQPKNTQPYVLEELEKWQRWGVEGHFPGVNATRPWVTADEDCRDDMARIVGAKPVEIAVMNSLTVNLHLLMCAFYRPTKQRHKIMMEGKAFPSDKFAVASQITHNGFDPETSLVELWPREGEHTLRTDDIEAAIKARGQELAVVMFSGVQYYTGQFFQLDRITRAAREQGCLVGFDLAHAVGNVPLQLHDWGCDFACWCTYKYLNSGPGNIAGAFVHERHANAGVSDLPGRLTGWWGHRKEDRFEMEHHFVPSPGAQSFMLSNPPVLCVAALRASTDLFARAGMERLRAKSLKLTAYLEHLIHTEVGQEYVEIITPNDPQQRGCQLSLVFKSDMGKVHEALGRHGVVCDIRKPSVMRIAPAPLYNSFSDVFDFVRLLRGLLLGSGEEKQ</sequence>
<evidence type="ECO:0000256" key="6">
    <source>
        <dbReference type="SAM" id="MobiDB-lite"/>
    </source>
</evidence>
<feature type="region of interest" description="Disordered" evidence="6">
    <location>
        <begin position="1"/>
        <end position="30"/>
    </location>
</feature>
<feature type="compositionally biased region" description="Low complexity" evidence="6">
    <location>
        <begin position="21"/>
        <end position="30"/>
    </location>
</feature>
<dbReference type="InterPro" id="IPR010111">
    <property type="entry name" value="Kynureninase"/>
</dbReference>
<evidence type="ECO:0000313" key="7">
    <source>
        <dbReference type="EMBL" id="CAE4613195.1"/>
    </source>
</evidence>
<dbReference type="HAMAP" id="MF_01970">
    <property type="entry name" value="Kynureninase"/>
    <property type="match status" value="1"/>
</dbReference>
<evidence type="ECO:0000256" key="1">
    <source>
        <dbReference type="ARBA" id="ARBA00022642"/>
    </source>
</evidence>
<protein>
    <recommendedName>
        <fullName evidence="4 5">Kynureninase</fullName>
        <ecNumber evidence="4 5">3.7.1.3</ecNumber>
    </recommendedName>
    <alternativeName>
        <fullName evidence="4">L-kynurenine hydrolase</fullName>
    </alternativeName>
</protein>
<comment type="pathway">
    <text evidence="4 5">Cofactor biosynthesis; NAD(+) biosynthesis; quinolinate from L-kynurenine: step 2/3.</text>
</comment>
<dbReference type="GO" id="GO:0030429">
    <property type="term" value="F:kynureninase activity"/>
    <property type="evidence" value="ECO:0007669"/>
    <property type="project" value="UniProtKB-UniRule"/>
</dbReference>
<comment type="subcellular location">
    <subcellularLocation>
        <location evidence="4 5">Cytoplasm</location>
    </subcellularLocation>
</comment>
<dbReference type="AlphaFoldDB" id="A0A7S4RHQ5"/>
<dbReference type="Gene3D" id="3.40.640.10">
    <property type="entry name" value="Type I PLP-dependent aspartate aminotransferase-like (Major domain)"/>
    <property type="match status" value="1"/>
</dbReference>
<evidence type="ECO:0000256" key="3">
    <source>
        <dbReference type="ARBA" id="ARBA00022898"/>
    </source>
</evidence>
<dbReference type="NCBIfam" id="TIGR01814">
    <property type="entry name" value="kynureninase"/>
    <property type="match status" value="1"/>
</dbReference>
<dbReference type="GO" id="GO:0034354">
    <property type="term" value="P:'de novo' NAD+ biosynthetic process from L-tryptophan"/>
    <property type="evidence" value="ECO:0007669"/>
    <property type="project" value="UniProtKB-UniRule"/>
</dbReference>